<dbReference type="GO" id="GO:0000166">
    <property type="term" value="F:nucleotide binding"/>
    <property type="evidence" value="ECO:0007669"/>
    <property type="project" value="UniProtKB-KW"/>
</dbReference>
<evidence type="ECO:0000256" key="7">
    <source>
        <dbReference type="PIRSR" id="PIRSR601310-1"/>
    </source>
</evidence>
<dbReference type="InterPro" id="IPR011146">
    <property type="entry name" value="HIT-like"/>
</dbReference>
<protein>
    <recommendedName>
        <fullName evidence="5">Adenosine 5'-monophosphoramidase HINT3</fullName>
    </recommendedName>
    <alternativeName>
        <fullName evidence="6">Histidine triad nucleotide-binding protein 3</fullName>
    </alternativeName>
</protein>
<feature type="short sequence motif" description="Histidine triad motif" evidence="8 9">
    <location>
        <begin position="175"/>
        <end position="179"/>
    </location>
</feature>
<dbReference type="GO" id="GO:0016787">
    <property type="term" value="F:hydrolase activity"/>
    <property type="evidence" value="ECO:0007669"/>
    <property type="project" value="UniProtKB-KW"/>
</dbReference>
<dbReference type="SUPFAM" id="SSF54197">
    <property type="entry name" value="HIT-like"/>
    <property type="match status" value="1"/>
</dbReference>
<evidence type="ECO:0000256" key="2">
    <source>
        <dbReference type="ARBA" id="ARBA00022801"/>
    </source>
</evidence>
<dbReference type="PANTHER" id="PTHR12486:SF5">
    <property type="entry name" value="ADENOSINE 5'-MONOPHOSPHORAMIDASE HINT3"/>
    <property type="match status" value="1"/>
</dbReference>
<dbReference type="InterPro" id="IPR001310">
    <property type="entry name" value="Histidine_triad_HIT"/>
</dbReference>
<reference evidence="11" key="1">
    <citation type="submission" date="2025-08" db="UniProtKB">
        <authorList>
            <consortium name="Ensembl"/>
        </authorList>
    </citation>
    <scope>IDENTIFICATION</scope>
</reference>
<dbReference type="PRINTS" id="PR00332">
    <property type="entry name" value="HISTRIAD"/>
</dbReference>
<evidence type="ECO:0000256" key="5">
    <source>
        <dbReference type="ARBA" id="ARBA00039802"/>
    </source>
</evidence>
<name>A0A8B9Z6P5_9AVES</name>
<dbReference type="InterPro" id="IPR036265">
    <property type="entry name" value="HIT-like_sf"/>
</dbReference>
<comment type="similarity">
    <text evidence="4">Belongs to the HINT family.</text>
</comment>
<dbReference type="Ensembl" id="ENSBJAT00000002836.1">
    <property type="protein sequence ID" value="ENSBJAP00000002763.1"/>
    <property type="gene ID" value="ENSBJAG00000001968.1"/>
</dbReference>
<organism evidence="11 12">
    <name type="scientific">Buteo japonicus</name>
    <dbReference type="NCBI Taxonomy" id="224669"/>
    <lineage>
        <taxon>Eukaryota</taxon>
        <taxon>Metazoa</taxon>
        <taxon>Chordata</taxon>
        <taxon>Craniata</taxon>
        <taxon>Vertebrata</taxon>
        <taxon>Euteleostomi</taxon>
        <taxon>Archelosauria</taxon>
        <taxon>Archosauria</taxon>
        <taxon>Dinosauria</taxon>
        <taxon>Saurischia</taxon>
        <taxon>Theropoda</taxon>
        <taxon>Coelurosauria</taxon>
        <taxon>Aves</taxon>
        <taxon>Neognathae</taxon>
        <taxon>Neoaves</taxon>
        <taxon>Telluraves</taxon>
        <taxon>Accipitrimorphae</taxon>
        <taxon>Accipitriformes</taxon>
        <taxon>Accipitridae</taxon>
        <taxon>Accipitrinae</taxon>
        <taxon>Buteo</taxon>
    </lineage>
</organism>
<evidence type="ECO:0000256" key="9">
    <source>
        <dbReference type="PROSITE-ProRule" id="PRU00464"/>
    </source>
</evidence>
<proteinExistence type="inferred from homology"/>
<evidence type="ECO:0000259" key="10">
    <source>
        <dbReference type="PROSITE" id="PS51084"/>
    </source>
</evidence>
<evidence type="ECO:0000256" key="8">
    <source>
        <dbReference type="PIRSR" id="PIRSR601310-3"/>
    </source>
</evidence>
<reference evidence="11" key="2">
    <citation type="submission" date="2025-09" db="UniProtKB">
        <authorList>
            <consortium name="Ensembl"/>
        </authorList>
    </citation>
    <scope>IDENTIFICATION</scope>
</reference>
<feature type="active site" description="Tele-AMP-histidine intermediate" evidence="7">
    <location>
        <position position="177"/>
    </location>
</feature>
<accession>A0A8B9Z6P5</accession>
<feature type="domain" description="HIT" evidence="10">
    <location>
        <begin position="101"/>
        <end position="192"/>
    </location>
</feature>
<dbReference type="Proteomes" id="UP000694555">
    <property type="component" value="Unplaced"/>
</dbReference>
<evidence type="ECO:0000256" key="6">
    <source>
        <dbReference type="ARBA" id="ARBA00042361"/>
    </source>
</evidence>
<dbReference type="PANTHER" id="PTHR12486">
    <property type="entry name" value="APRATAXIN-RELATED"/>
    <property type="match status" value="1"/>
</dbReference>
<evidence type="ECO:0000313" key="12">
    <source>
        <dbReference type="Proteomes" id="UP000694555"/>
    </source>
</evidence>
<evidence type="ECO:0000256" key="1">
    <source>
        <dbReference type="ARBA" id="ARBA00022741"/>
    </source>
</evidence>
<keyword evidence="2" id="KW-0378">Hydrolase</keyword>
<keyword evidence="1" id="KW-0547">Nucleotide-binding</keyword>
<keyword evidence="12" id="KW-1185">Reference proteome</keyword>
<dbReference type="Pfam" id="PF11969">
    <property type="entry name" value="DcpS_C"/>
    <property type="match status" value="1"/>
</dbReference>
<sequence>MKPRSAAWVSWGQPSRRARRCPGCPRGKGAALKRWAGLGCPLWRRGGGHPSGGSPSALAQQLEALKLAPGSAGCRRSAEDANRACEPFCRLARQIPTIFYEDLVCFRDIRPGAPHHFLVVPVEHMGNCKTLKAEHIPVVKRMMEVGNAVLQRNNFNDLNDVRMGFHWPPFCSISHLHLHVLAPASQLGFLSRLVYRINSYWFITVSVIRCVFAVL</sequence>
<evidence type="ECO:0000256" key="4">
    <source>
        <dbReference type="ARBA" id="ARBA00025764"/>
    </source>
</evidence>
<dbReference type="Gene3D" id="3.30.428.10">
    <property type="entry name" value="HIT-like"/>
    <property type="match status" value="1"/>
</dbReference>
<dbReference type="PROSITE" id="PS51084">
    <property type="entry name" value="HIT_2"/>
    <property type="match status" value="1"/>
</dbReference>
<evidence type="ECO:0000256" key="3">
    <source>
        <dbReference type="ARBA" id="ARBA00024472"/>
    </source>
</evidence>
<dbReference type="AlphaFoldDB" id="A0A8B9Z6P5"/>
<comment type="catalytic activity">
    <reaction evidence="3">
        <text>adenosine 5'-phosphoramidate + H2O = NH4(+) + AMP</text>
        <dbReference type="Rhea" id="RHEA:67916"/>
        <dbReference type="ChEBI" id="CHEBI:15377"/>
        <dbReference type="ChEBI" id="CHEBI:28938"/>
        <dbReference type="ChEBI" id="CHEBI:57890"/>
        <dbReference type="ChEBI" id="CHEBI:456215"/>
    </reaction>
</comment>
<evidence type="ECO:0000313" key="11">
    <source>
        <dbReference type="Ensembl" id="ENSBJAP00000002763.1"/>
    </source>
</evidence>